<feature type="compositionally biased region" description="Basic and acidic residues" evidence="2">
    <location>
        <begin position="334"/>
        <end position="372"/>
    </location>
</feature>
<keyword evidence="3" id="KW-1185">Reference proteome</keyword>
<dbReference type="WBParaSite" id="Gr19_v10_g6788.t1">
    <property type="protein sequence ID" value="Gr19_v10_g6788.t1"/>
    <property type="gene ID" value="Gr19_v10_g6788"/>
</dbReference>
<accession>A0A914I2S7</accession>
<organism evidence="3 4">
    <name type="scientific">Globodera rostochiensis</name>
    <name type="common">Golden nematode worm</name>
    <name type="synonym">Heterodera rostochiensis</name>
    <dbReference type="NCBI Taxonomy" id="31243"/>
    <lineage>
        <taxon>Eukaryota</taxon>
        <taxon>Metazoa</taxon>
        <taxon>Ecdysozoa</taxon>
        <taxon>Nematoda</taxon>
        <taxon>Chromadorea</taxon>
        <taxon>Rhabditida</taxon>
        <taxon>Tylenchina</taxon>
        <taxon>Tylenchomorpha</taxon>
        <taxon>Tylenchoidea</taxon>
        <taxon>Heteroderidae</taxon>
        <taxon>Heteroderinae</taxon>
        <taxon>Globodera</taxon>
    </lineage>
</organism>
<proteinExistence type="predicted"/>
<protein>
    <submittedName>
        <fullName evidence="4">Uncharacterized protein</fullName>
    </submittedName>
</protein>
<name>A0A914I2S7_GLORO</name>
<evidence type="ECO:0000313" key="4">
    <source>
        <dbReference type="WBParaSite" id="Gr19_v10_g6788.t1"/>
    </source>
</evidence>
<feature type="compositionally biased region" description="Polar residues" evidence="2">
    <location>
        <begin position="384"/>
        <end position="395"/>
    </location>
</feature>
<feature type="coiled-coil region" evidence="1">
    <location>
        <begin position="184"/>
        <end position="225"/>
    </location>
</feature>
<dbReference type="Proteomes" id="UP000887572">
    <property type="component" value="Unplaced"/>
</dbReference>
<evidence type="ECO:0000256" key="1">
    <source>
        <dbReference type="SAM" id="Coils"/>
    </source>
</evidence>
<keyword evidence="1" id="KW-0175">Coiled coil</keyword>
<dbReference type="AlphaFoldDB" id="A0A914I2S7"/>
<evidence type="ECO:0000313" key="3">
    <source>
        <dbReference type="Proteomes" id="UP000887572"/>
    </source>
</evidence>
<reference evidence="4" key="1">
    <citation type="submission" date="2022-11" db="UniProtKB">
        <authorList>
            <consortium name="WormBaseParasite"/>
        </authorList>
    </citation>
    <scope>IDENTIFICATION</scope>
</reference>
<feature type="region of interest" description="Disordered" evidence="2">
    <location>
        <begin position="310"/>
        <end position="395"/>
    </location>
</feature>
<evidence type="ECO:0000256" key="2">
    <source>
        <dbReference type="SAM" id="MobiDB-lite"/>
    </source>
</evidence>
<sequence>MNSLLVSYRIKSATFYSRCFLRSLCLRLPLISDFTFWIDLEIWCRHGQQTILDMDKPGSHNNSKESGPSAAFNSSNIWLAAPKTLVWAREKLEGCERDRCCKVMLDADVYFRTAHEYFKAFTKCWEEKEDSNAKLAQHKLLWTELVDKVCLLQTAFSRVAQEKEALRAENVLLVSGNVEQRDQLHEQQALGVRLQERVHELEDNVQGLEQKVGELQVRCDGLKEELAVKDVQINKLRTSLEQCALDATKIEEKPKAVPNVIKKGPPLALATKRQSVDSDDDEITIVACVKRIKESGPTTTAPSAAALVAKDQQKPAAPPVVANDQQKPAAPPEVAKDQQKAPPEVAKDQQKAPPEVAKDQQKAPPEVAKDQQKAPPVVAKDQQKPVQATKSANGGSFRQSNMLVEEFWYIMKEREQALLCGSITARALVDNFMLTWPSCIELEQHQQAAVRQDLAQFAESVFDFMHQNNALPPLKIKNHQFFGE</sequence>